<dbReference type="GO" id="GO:0071555">
    <property type="term" value="P:cell wall organization"/>
    <property type="evidence" value="ECO:0007669"/>
    <property type="project" value="UniProtKB-KW"/>
</dbReference>
<feature type="region of interest" description="Disordered" evidence="9">
    <location>
        <begin position="108"/>
        <end position="172"/>
    </location>
</feature>
<dbReference type="InterPro" id="IPR013616">
    <property type="entry name" value="Chitin_synth_N"/>
</dbReference>
<keyword evidence="13" id="KW-1185">Reference proteome</keyword>
<evidence type="ECO:0000256" key="7">
    <source>
        <dbReference type="ARBA" id="ARBA00023316"/>
    </source>
</evidence>
<dbReference type="EMBL" id="PUHQ01000109">
    <property type="protein sequence ID" value="KAG0655868.1"/>
    <property type="molecule type" value="Genomic_DNA"/>
</dbReference>
<evidence type="ECO:0000256" key="6">
    <source>
        <dbReference type="ARBA" id="ARBA00023136"/>
    </source>
</evidence>
<feature type="transmembrane region" description="Helical" evidence="10">
    <location>
        <begin position="663"/>
        <end position="684"/>
    </location>
</feature>
<dbReference type="Pfam" id="PF01644">
    <property type="entry name" value="Chitin_synth_1"/>
    <property type="match status" value="1"/>
</dbReference>
<dbReference type="Pfam" id="PF08407">
    <property type="entry name" value="Chitin_synth_1N"/>
    <property type="match status" value="1"/>
</dbReference>
<accession>A0A9P6VWN9</accession>
<feature type="transmembrane region" description="Helical" evidence="10">
    <location>
        <begin position="727"/>
        <end position="752"/>
    </location>
</feature>
<feature type="compositionally biased region" description="Basic and acidic residues" evidence="9">
    <location>
        <begin position="986"/>
        <end position="995"/>
    </location>
</feature>
<protein>
    <recommendedName>
        <fullName evidence="2">chitin synthase</fullName>
        <ecNumber evidence="2">2.4.1.16</ecNumber>
    </recommendedName>
</protein>
<comment type="caution">
    <text evidence="12">The sequence shown here is derived from an EMBL/GenBank/DDBJ whole genome shotgun (WGS) entry which is preliminary data.</text>
</comment>
<dbReference type="PANTHER" id="PTHR22914">
    <property type="entry name" value="CHITIN SYNTHASE"/>
    <property type="match status" value="1"/>
</dbReference>
<evidence type="ECO:0000256" key="4">
    <source>
        <dbReference type="ARBA" id="ARBA00022692"/>
    </source>
</evidence>
<dbReference type="CDD" id="cd04190">
    <property type="entry name" value="Chitin_synth_C"/>
    <property type="match status" value="1"/>
</dbReference>
<dbReference type="EC" id="2.4.1.16" evidence="2"/>
<feature type="domain" description="Chitin synthase N-terminal" evidence="11">
    <location>
        <begin position="210"/>
        <end position="274"/>
    </location>
</feature>
<dbReference type="GO" id="GO:0006031">
    <property type="term" value="P:chitin biosynthetic process"/>
    <property type="evidence" value="ECO:0007669"/>
    <property type="project" value="TreeGrafter"/>
</dbReference>
<evidence type="ECO:0000256" key="2">
    <source>
        <dbReference type="ARBA" id="ARBA00012543"/>
    </source>
</evidence>
<evidence type="ECO:0000256" key="3">
    <source>
        <dbReference type="ARBA" id="ARBA00022676"/>
    </source>
</evidence>
<dbReference type="Proteomes" id="UP000777482">
    <property type="component" value="Unassembled WGS sequence"/>
</dbReference>
<reference evidence="12 13" key="1">
    <citation type="submission" date="2020-11" db="EMBL/GenBank/DDBJ databases">
        <title>Kefir isolates.</title>
        <authorList>
            <person name="Marcisauskas S."/>
            <person name="Kim Y."/>
            <person name="Blasche S."/>
        </authorList>
    </citation>
    <scope>NUCLEOTIDE SEQUENCE [LARGE SCALE GENOMIC DNA]</scope>
    <source>
        <strain evidence="12 13">KR</strain>
    </source>
</reference>
<feature type="transmembrane region" description="Helical" evidence="10">
    <location>
        <begin position="619"/>
        <end position="643"/>
    </location>
</feature>
<evidence type="ECO:0000256" key="5">
    <source>
        <dbReference type="ARBA" id="ARBA00022989"/>
    </source>
</evidence>
<keyword evidence="5 10" id="KW-1133">Transmembrane helix</keyword>
<feature type="transmembrane region" description="Helical" evidence="10">
    <location>
        <begin position="764"/>
        <end position="783"/>
    </location>
</feature>
<dbReference type="GO" id="GO:0071944">
    <property type="term" value="C:cell periphery"/>
    <property type="evidence" value="ECO:0007669"/>
    <property type="project" value="TreeGrafter"/>
</dbReference>
<comment type="subcellular location">
    <subcellularLocation>
        <location evidence="1">Membrane</location>
        <topology evidence="1">Multi-pass membrane protein</topology>
    </subcellularLocation>
</comment>
<keyword evidence="3" id="KW-0808">Transferase</keyword>
<keyword evidence="4 10" id="KW-0812">Transmembrane</keyword>
<evidence type="ECO:0000313" key="12">
    <source>
        <dbReference type="EMBL" id="KAG0655868.1"/>
    </source>
</evidence>
<dbReference type="InterPro" id="IPR029044">
    <property type="entry name" value="Nucleotide-diphossugar_trans"/>
</dbReference>
<dbReference type="AlphaFoldDB" id="A0A9P6VWN9"/>
<keyword evidence="6 10" id="KW-0472">Membrane</keyword>
<sequence length="1030" mass="114731">MVYQPLHALPDGATRQSTSRPLSANRDRYTEQTDAGIRVVDYADGYDDADFIGDERRPPSFRSHDDHHHSTSPSGAAGGGPAGAGLYLGDHAELTYDNILDAASAAAYDRAPSRGDAPRQVYDPDLEVRLEPPAPLYISRRPDSRDWEEDVKDPAEFEQSYDAGGGGDDSRIEHEIADEDDGLHSPALSFQGGFGAPPPTAHLRRKNLQQRRVKLTEGNLVIPCAIPTRLLSFLPRKDSDEFTTSRYTAVTCGPDEFNDHHYLLRPTLYNRQTELLIVITMYNEDEELFCRTLHGVMKNIAQLCKRKKSATWGPDGWKKVVVSIISDGRKAIHPRVLDCLSALGVYQPNVMTNQIDEQPVACHLFENTVQMSIAPDLTFRGLEKGIMPCQIIFALKEKNAKKINSHRWALQAFAPQLDPRVVVLIDVGTKPAAGSLYSLWKQFDMNSNVGGACGEIVAMKGKYWLGLVNPLIAAQNFEYKISNILDKPLESVFGYISVLPGAFSAYRYIALKNDELGHGPLASYFKGEHLAGQDASLQESNMYLAEDRILCWELVAKRGDAWVLKFSAKGETDVPDQVAEFINQRRRWLNGSFFAGVYALMHTFQLFQTSHSRKKICFLLLQAVYNFINVFLAWIALANYWIFFMVLTTSLEDPTFKLKGIKVVNVFMQYFYMGAVVACFLMSLGNRPKAAKWKYFGVMVIFGVTTAYMIGAAIFCVYKAVELSADSLIMAQIVISLVSTYGCYLLSSLIALDPWHMVTSILQYLLLAPSYINLLSCFAFCNLHDLSWGTKEQTKSEIDLGITRKINNNEVDMALPADQSDIDPSADVVYDRSLHNLKTRPMIIPPQLTASQRRDAVMDHYQSIRTNILLAWVLTNVRSLLCAVDKPAVLNPVATQAVLVATILNGDYSSTFANGSGTSRAKVYLVIILIVVAVLSVFRLVLSTAYVIDGYVRYLGSHIQRRLFARRQINQQSTLKRRSAYSEAGTEIKSEKVDGQDDDDDTRSMIDSSAAVGNAGAAPSKRGWFKFGSK</sequence>
<feature type="transmembrane region" description="Helical" evidence="10">
    <location>
        <begin position="696"/>
        <end position="721"/>
    </location>
</feature>
<dbReference type="GO" id="GO:0004100">
    <property type="term" value="F:chitin synthase activity"/>
    <property type="evidence" value="ECO:0007669"/>
    <property type="project" value="UniProtKB-EC"/>
</dbReference>
<evidence type="ECO:0000313" key="13">
    <source>
        <dbReference type="Proteomes" id="UP000777482"/>
    </source>
</evidence>
<dbReference type="GO" id="GO:0030428">
    <property type="term" value="C:cell septum"/>
    <property type="evidence" value="ECO:0007669"/>
    <property type="project" value="TreeGrafter"/>
</dbReference>
<gene>
    <name evidence="12" type="ORF">C6P46_000573</name>
</gene>
<evidence type="ECO:0000259" key="11">
    <source>
        <dbReference type="Pfam" id="PF08407"/>
    </source>
</evidence>
<feature type="region of interest" description="Disordered" evidence="9">
    <location>
        <begin position="976"/>
        <end position="1020"/>
    </location>
</feature>
<evidence type="ECO:0000256" key="8">
    <source>
        <dbReference type="ARBA" id="ARBA00024009"/>
    </source>
</evidence>
<feature type="region of interest" description="Disordered" evidence="9">
    <location>
        <begin position="50"/>
        <end position="82"/>
    </location>
</feature>
<keyword evidence="3" id="KW-0328">Glycosyltransferase</keyword>
<comment type="function">
    <text evidence="8">Polymerizes chitin, a structural polymer of the cell wall and septum, by transferring the sugar moiety of UDP-GlcNAc to the non-reducing end of the growing chitin polymer.</text>
</comment>
<dbReference type="GO" id="GO:0016020">
    <property type="term" value="C:membrane"/>
    <property type="evidence" value="ECO:0007669"/>
    <property type="project" value="UniProtKB-SubCell"/>
</dbReference>
<feature type="region of interest" description="Disordered" evidence="9">
    <location>
        <begin position="1"/>
        <end position="36"/>
    </location>
</feature>
<feature type="transmembrane region" description="Helical" evidence="10">
    <location>
        <begin position="923"/>
        <end position="948"/>
    </location>
</feature>
<proteinExistence type="predicted"/>
<dbReference type="SUPFAM" id="SSF53448">
    <property type="entry name" value="Nucleotide-diphospho-sugar transferases"/>
    <property type="match status" value="1"/>
</dbReference>
<dbReference type="OrthoDB" id="26569at2759"/>
<evidence type="ECO:0000256" key="10">
    <source>
        <dbReference type="SAM" id="Phobius"/>
    </source>
</evidence>
<name>A0A9P6VWN9_RHOMI</name>
<dbReference type="PANTHER" id="PTHR22914:SF38">
    <property type="entry name" value="CHITIN SYNTHASE 2"/>
    <property type="match status" value="1"/>
</dbReference>
<evidence type="ECO:0000256" key="9">
    <source>
        <dbReference type="SAM" id="MobiDB-lite"/>
    </source>
</evidence>
<organism evidence="12 13">
    <name type="scientific">Rhodotorula mucilaginosa</name>
    <name type="common">Yeast</name>
    <name type="synonym">Rhodotorula rubra</name>
    <dbReference type="NCBI Taxonomy" id="5537"/>
    <lineage>
        <taxon>Eukaryota</taxon>
        <taxon>Fungi</taxon>
        <taxon>Dikarya</taxon>
        <taxon>Basidiomycota</taxon>
        <taxon>Pucciniomycotina</taxon>
        <taxon>Microbotryomycetes</taxon>
        <taxon>Sporidiobolales</taxon>
        <taxon>Sporidiobolaceae</taxon>
        <taxon>Rhodotorula</taxon>
    </lineage>
</organism>
<keyword evidence="7" id="KW-0961">Cell wall biogenesis/degradation</keyword>
<evidence type="ECO:0000256" key="1">
    <source>
        <dbReference type="ARBA" id="ARBA00004141"/>
    </source>
</evidence>
<feature type="compositionally biased region" description="Basic and acidic residues" evidence="9">
    <location>
        <begin position="53"/>
        <end position="69"/>
    </location>
</feature>
<dbReference type="InterPro" id="IPR004835">
    <property type="entry name" value="Chitin_synth"/>
</dbReference>